<accession>A0A4R8CLZ5</accession>
<evidence type="ECO:0000313" key="1">
    <source>
        <dbReference type="EMBL" id="TDW77045.1"/>
    </source>
</evidence>
<proteinExistence type="predicted"/>
<comment type="caution">
    <text evidence="1">The sequence shown here is derived from an EMBL/GenBank/DDBJ whole genome shotgun (WGS) entry which is preliminary data.</text>
</comment>
<gene>
    <name evidence="1" type="ORF">EV653_2209</name>
</gene>
<reference evidence="1 2" key="1">
    <citation type="submission" date="2019-03" db="EMBL/GenBank/DDBJ databases">
        <title>Genomic Encyclopedia of Type Strains, Phase III (KMG-III): the genomes of soil and plant-associated and newly described type strains.</title>
        <authorList>
            <person name="Whitman W."/>
        </authorList>
    </citation>
    <scope>NUCLEOTIDE SEQUENCE [LARGE SCALE GENOMIC DNA]</scope>
    <source>
        <strain evidence="1 2">VKM Ac-2573</strain>
    </source>
</reference>
<protein>
    <submittedName>
        <fullName evidence="1">Uncharacterized protein</fullName>
    </submittedName>
</protein>
<evidence type="ECO:0000313" key="2">
    <source>
        <dbReference type="Proteomes" id="UP000295146"/>
    </source>
</evidence>
<dbReference type="EMBL" id="SODP01000001">
    <property type="protein sequence ID" value="TDW77045.1"/>
    <property type="molecule type" value="Genomic_DNA"/>
</dbReference>
<dbReference type="Proteomes" id="UP000295146">
    <property type="component" value="Unassembled WGS sequence"/>
</dbReference>
<sequence length="161" mass="17428">MATIRTIPPKRRLGIEMTPTRLFTRDKASGAADRLSISHATFGVLADPTVVRLSIRNTGRAAISSALYDRDTSIKLHPGVKILELLEASNALTTQVGPPAEIADEILSVGPGLIGQQEWLTYELLVDGDPHLTIEHSLIDVEVEEIDLAQERLAVTIGASR</sequence>
<keyword evidence="2" id="KW-1185">Reference proteome</keyword>
<dbReference type="RefSeq" id="WP_134100999.1">
    <property type="nucleotide sequence ID" value="NZ_SODP01000001.1"/>
</dbReference>
<dbReference type="AlphaFoldDB" id="A0A4R8CLZ5"/>
<name>A0A4R8CLZ5_9ACTN</name>
<organism evidence="1 2">
    <name type="scientific">Kribbella pratensis</name>
    <dbReference type="NCBI Taxonomy" id="2512112"/>
    <lineage>
        <taxon>Bacteria</taxon>
        <taxon>Bacillati</taxon>
        <taxon>Actinomycetota</taxon>
        <taxon>Actinomycetes</taxon>
        <taxon>Propionibacteriales</taxon>
        <taxon>Kribbellaceae</taxon>
        <taxon>Kribbella</taxon>
    </lineage>
</organism>